<name>A0AAN8F1M3_TRICO</name>
<evidence type="ECO:0000313" key="3">
    <source>
        <dbReference type="EMBL" id="KAK5971561.1"/>
    </source>
</evidence>
<evidence type="ECO:0000256" key="2">
    <source>
        <dbReference type="ARBA" id="ARBA00022793"/>
    </source>
</evidence>
<dbReference type="GO" id="GO:0004058">
    <property type="term" value="F:aromatic-L-amino-acid decarboxylase activity"/>
    <property type="evidence" value="ECO:0007669"/>
    <property type="project" value="TreeGrafter"/>
</dbReference>
<organism evidence="3 4">
    <name type="scientific">Trichostrongylus colubriformis</name>
    <name type="common">Black scour worm</name>
    <dbReference type="NCBI Taxonomy" id="6319"/>
    <lineage>
        <taxon>Eukaryota</taxon>
        <taxon>Metazoa</taxon>
        <taxon>Ecdysozoa</taxon>
        <taxon>Nematoda</taxon>
        <taxon>Chromadorea</taxon>
        <taxon>Rhabditida</taxon>
        <taxon>Rhabditina</taxon>
        <taxon>Rhabditomorpha</taxon>
        <taxon>Strongyloidea</taxon>
        <taxon>Trichostrongylidae</taxon>
        <taxon>Trichostrongylus</taxon>
    </lineage>
</organism>
<dbReference type="PANTHER" id="PTHR11999:SF167">
    <property type="entry name" value="AROMATIC-L-AMINO-ACID DECARBOXYLASE"/>
    <property type="match status" value="1"/>
</dbReference>
<dbReference type="EMBL" id="WIXE01017637">
    <property type="protein sequence ID" value="KAK5971561.1"/>
    <property type="molecule type" value="Genomic_DNA"/>
</dbReference>
<sequence length="72" mass="7930">GTNAENKALCNAINADRRTHLVPGSVHGVYFLRFAICSPFTNEEDVKFAFNVCKELLAKLNTSNTLTVNKSD</sequence>
<dbReference type="GO" id="GO:0006584">
    <property type="term" value="P:catecholamine metabolic process"/>
    <property type="evidence" value="ECO:0007669"/>
    <property type="project" value="TreeGrafter"/>
</dbReference>
<keyword evidence="2" id="KW-0456">Lyase</keyword>
<dbReference type="Gene3D" id="3.90.1150.10">
    <property type="entry name" value="Aspartate Aminotransferase, domain 1"/>
    <property type="match status" value="1"/>
</dbReference>
<dbReference type="Proteomes" id="UP001331761">
    <property type="component" value="Unassembled WGS sequence"/>
</dbReference>
<feature type="non-terminal residue" evidence="3">
    <location>
        <position position="1"/>
    </location>
</feature>
<dbReference type="PANTHER" id="PTHR11999">
    <property type="entry name" value="GROUP II PYRIDOXAL-5-PHOSPHATE DECARBOXYLASE"/>
    <property type="match status" value="1"/>
</dbReference>
<dbReference type="SUPFAM" id="SSF53383">
    <property type="entry name" value="PLP-dependent transferases"/>
    <property type="match status" value="1"/>
</dbReference>
<dbReference type="InterPro" id="IPR015422">
    <property type="entry name" value="PyrdxlP-dep_Trfase_small"/>
</dbReference>
<comment type="caution">
    <text evidence="3">The sequence shown here is derived from an EMBL/GenBank/DDBJ whole genome shotgun (WGS) entry which is preliminary data.</text>
</comment>
<dbReference type="InterPro" id="IPR015424">
    <property type="entry name" value="PyrdxlP-dep_Trfase"/>
</dbReference>
<dbReference type="InterPro" id="IPR010977">
    <property type="entry name" value="Aromatic_deC"/>
</dbReference>
<evidence type="ECO:0000256" key="1">
    <source>
        <dbReference type="ARBA" id="ARBA00011738"/>
    </source>
</evidence>
<accession>A0AAN8F1M3</accession>
<dbReference type="AlphaFoldDB" id="A0AAN8F1M3"/>
<protein>
    <submittedName>
        <fullName evidence="3">Uncharacterized protein</fullName>
    </submittedName>
</protein>
<keyword evidence="2" id="KW-0210">Decarboxylase</keyword>
<dbReference type="GO" id="GO:0005737">
    <property type="term" value="C:cytoplasm"/>
    <property type="evidence" value="ECO:0007669"/>
    <property type="project" value="TreeGrafter"/>
</dbReference>
<keyword evidence="4" id="KW-1185">Reference proteome</keyword>
<gene>
    <name evidence="3" type="ORF">GCK32_021928</name>
</gene>
<reference evidence="3 4" key="1">
    <citation type="submission" date="2019-10" db="EMBL/GenBank/DDBJ databases">
        <title>Assembly and Annotation for the nematode Trichostrongylus colubriformis.</title>
        <authorList>
            <person name="Martin J."/>
        </authorList>
    </citation>
    <scope>NUCLEOTIDE SEQUENCE [LARGE SCALE GENOMIC DNA]</scope>
    <source>
        <strain evidence="3">G859</strain>
        <tissue evidence="3">Whole worm</tissue>
    </source>
</reference>
<comment type="subunit">
    <text evidence="1">Homodimer.</text>
</comment>
<proteinExistence type="predicted"/>
<dbReference type="GO" id="GO:0042427">
    <property type="term" value="P:serotonin biosynthetic process"/>
    <property type="evidence" value="ECO:0007669"/>
    <property type="project" value="TreeGrafter"/>
</dbReference>
<evidence type="ECO:0000313" key="4">
    <source>
        <dbReference type="Proteomes" id="UP001331761"/>
    </source>
</evidence>